<dbReference type="EMBL" id="VVZV01000013">
    <property type="protein sequence ID" value="KAA5318493.1"/>
    <property type="molecule type" value="Genomic_DNA"/>
</dbReference>
<dbReference type="RefSeq" id="WP_007852235.1">
    <property type="nucleotide sequence ID" value="NZ_BQOA01000001.1"/>
</dbReference>
<feature type="transmembrane region" description="Helical" evidence="2">
    <location>
        <begin position="254"/>
        <end position="275"/>
    </location>
</feature>
<comment type="caution">
    <text evidence="5">The sequence shown here is derived from an EMBL/GenBank/DDBJ whole genome shotgun (WGS) entry which is preliminary data.</text>
</comment>
<dbReference type="Gene3D" id="3.40.50.720">
    <property type="entry name" value="NAD(P)-binding Rossmann-like Domain"/>
    <property type="match status" value="1"/>
</dbReference>
<evidence type="ECO:0000256" key="1">
    <source>
        <dbReference type="ARBA" id="ARBA00007637"/>
    </source>
</evidence>
<feature type="domain" description="NAD-dependent epimerase/dehydratase" evidence="3">
    <location>
        <begin position="4"/>
        <end position="225"/>
    </location>
</feature>
<keyword evidence="2" id="KW-0472">Membrane</keyword>
<reference evidence="4" key="2">
    <citation type="submission" date="2022-01" db="EMBL/GenBank/DDBJ databases">
        <title>Novel bile acid biosynthetic pathways are enriched in the microbiome of centenarians.</title>
        <authorList>
            <person name="Sato Y."/>
            <person name="Atarashi K."/>
            <person name="Plichta R.D."/>
            <person name="Arai Y."/>
            <person name="Sasajima S."/>
            <person name="Kearney M.S."/>
            <person name="Suda W."/>
            <person name="Takeshita K."/>
            <person name="Sasaki T."/>
            <person name="Okamoto S."/>
            <person name="Skelly N.A."/>
            <person name="Okamura Y."/>
            <person name="Vlamakis H."/>
            <person name="Li Y."/>
            <person name="Tanoue T."/>
            <person name="Takei H."/>
            <person name="Nittono H."/>
            <person name="Narushima S."/>
            <person name="Irie J."/>
            <person name="Itoh H."/>
            <person name="Moriya K."/>
            <person name="Sugiura Y."/>
            <person name="Suematsu M."/>
            <person name="Moritoki N."/>
            <person name="Shibata S."/>
            <person name="Littman R.D."/>
            <person name="Fischbach A.M."/>
            <person name="Uwamino Y."/>
            <person name="Inoue T."/>
            <person name="Honda A."/>
            <person name="Hattori M."/>
            <person name="Murai T."/>
            <person name="Xavier J.R."/>
            <person name="Hirose N."/>
            <person name="Honda K."/>
        </authorList>
    </citation>
    <scope>NUCLEOTIDE SEQUENCE</scope>
    <source>
        <strain evidence="4">CE91-St7</strain>
    </source>
</reference>
<dbReference type="CDD" id="cd08946">
    <property type="entry name" value="SDR_e"/>
    <property type="match status" value="1"/>
</dbReference>
<evidence type="ECO:0000256" key="2">
    <source>
        <dbReference type="SAM" id="Phobius"/>
    </source>
</evidence>
<organism evidence="5 6">
    <name type="scientific">Phocaeicola dorei</name>
    <dbReference type="NCBI Taxonomy" id="357276"/>
    <lineage>
        <taxon>Bacteria</taxon>
        <taxon>Pseudomonadati</taxon>
        <taxon>Bacteroidota</taxon>
        <taxon>Bacteroidia</taxon>
        <taxon>Bacteroidales</taxon>
        <taxon>Bacteroidaceae</taxon>
        <taxon>Phocaeicola</taxon>
    </lineage>
</organism>
<dbReference type="PANTHER" id="PTHR43000">
    <property type="entry name" value="DTDP-D-GLUCOSE 4,6-DEHYDRATASE-RELATED"/>
    <property type="match status" value="1"/>
</dbReference>
<dbReference type="EMBL" id="BQOB01000001">
    <property type="protein sequence ID" value="GKH82454.1"/>
    <property type="molecule type" value="Genomic_DNA"/>
</dbReference>
<dbReference type="SUPFAM" id="SSF51735">
    <property type="entry name" value="NAD(P)-binding Rossmann-fold domains"/>
    <property type="match status" value="1"/>
</dbReference>
<gene>
    <name evidence="4" type="primary">gnu</name>
    <name evidence="4" type="ORF">CE91St7_33380</name>
    <name evidence="5" type="ORF">F2Z07_12610</name>
</gene>
<dbReference type="AlphaFoldDB" id="A0A4R4I7Q5"/>
<dbReference type="InterPro" id="IPR036291">
    <property type="entry name" value="NAD(P)-bd_dom_sf"/>
</dbReference>
<evidence type="ECO:0000313" key="4">
    <source>
        <dbReference type="EMBL" id="GKH82454.1"/>
    </source>
</evidence>
<comment type="similarity">
    <text evidence="1">Belongs to the NAD(P)-dependent epimerase/dehydratase family.</text>
</comment>
<keyword evidence="2" id="KW-0812">Transmembrane</keyword>
<dbReference type="InterPro" id="IPR001509">
    <property type="entry name" value="Epimerase_deHydtase"/>
</dbReference>
<accession>A0A4R4I7Q5</accession>
<name>A0A4R4I7Q5_9BACT</name>
<sequence length="322" mass="36369">MNYIVTGGSGFIGTHLINLLKEVYPDCNIYNLDIVENCQDGKATYINCDVRKPIDLKDVVITVDDIIFNFAAVHRTPGHPDHAYFETNILGAENVTAFAEKHGIRKIVFTSSIAPYGAAEDLKKETTLPTPNTPYGISKLVAEKIHTIWQAKSQQERQLTIVRPGVVFGKRENGNFTRLYWGIRGHKFMYPGRKDTVKACIYVKELVRFMLYRLEHHEEGVELYNCTFEPAYTIEQIVETMKKVTGMKRSVPLIPAWVLMSAASVIGCLGAPMGICPARVKKLMVSTNICGKKLAASGYIFHYTFEEAISDWFKDNDNQYLK</sequence>
<reference evidence="5 6" key="1">
    <citation type="journal article" date="2019" name="Nat. Med.">
        <title>A library of human gut bacterial isolates paired with longitudinal multiomics data enables mechanistic microbiome research.</title>
        <authorList>
            <person name="Poyet M."/>
            <person name="Groussin M."/>
            <person name="Gibbons S.M."/>
            <person name="Avila-Pacheco J."/>
            <person name="Jiang X."/>
            <person name="Kearney S.M."/>
            <person name="Perrotta A.R."/>
            <person name="Berdy B."/>
            <person name="Zhao S."/>
            <person name="Lieberman T.D."/>
            <person name="Swanson P.K."/>
            <person name="Smith M."/>
            <person name="Roesemann S."/>
            <person name="Alexander J.E."/>
            <person name="Rich S.A."/>
            <person name="Livny J."/>
            <person name="Vlamakis H."/>
            <person name="Clish C."/>
            <person name="Bullock K."/>
            <person name="Deik A."/>
            <person name="Scott J."/>
            <person name="Pierce K.A."/>
            <person name="Xavier R.J."/>
            <person name="Alm E.J."/>
        </authorList>
    </citation>
    <scope>NUCLEOTIDE SEQUENCE [LARGE SCALE GENOMIC DNA]</scope>
    <source>
        <strain evidence="5 6">BIOML-A25</strain>
    </source>
</reference>
<proteinExistence type="inferred from homology"/>
<dbReference type="Proteomes" id="UP001055104">
    <property type="component" value="Unassembled WGS sequence"/>
</dbReference>
<keyword evidence="2" id="KW-1133">Transmembrane helix</keyword>
<protein>
    <submittedName>
        <fullName evidence="4">N-acetyl-alpha-D-glucosaminyl-diphospho-ditrans, octacis-undecaprenol 4-epimerase</fullName>
    </submittedName>
    <submittedName>
        <fullName evidence="5">NAD(P)-dependent oxidoreductase</fullName>
    </submittedName>
</protein>
<evidence type="ECO:0000259" key="3">
    <source>
        <dbReference type="Pfam" id="PF01370"/>
    </source>
</evidence>
<dbReference type="Proteomes" id="UP000481700">
    <property type="component" value="Unassembled WGS sequence"/>
</dbReference>
<dbReference type="Pfam" id="PF01370">
    <property type="entry name" value="Epimerase"/>
    <property type="match status" value="1"/>
</dbReference>
<evidence type="ECO:0000313" key="6">
    <source>
        <dbReference type="Proteomes" id="UP000481700"/>
    </source>
</evidence>
<evidence type="ECO:0000313" key="5">
    <source>
        <dbReference type="EMBL" id="KAA5318493.1"/>
    </source>
</evidence>
<dbReference type="KEGG" id="bdo:EL88_07835"/>